<accession>A0AAD9RMV1</accession>
<dbReference type="GO" id="GO:0030915">
    <property type="term" value="C:Smc5-Smc6 complex"/>
    <property type="evidence" value="ECO:0007669"/>
    <property type="project" value="TreeGrafter"/>
</dbReference>
<sequence length="1065" mass="122993">MAKAERDRKKRKSGDLENDDAKRSKHSDNDTTRECTVGKIIRIAMQNFMCHDALQVTLNQNVNFIVGRNGSGKSAILTALTVGLGARANVTSRGVSVKDFIKKGKNLGTIEITLVNKGHMAYKHDIYGDSITVIRFIGKRCGYKIKNCRGDVVSTKRDELENILYAMNIQIDNPISILNQDVSKTFLVSSKSEEKYELFMKATRLDAIGNNYREAIISSDEANNKLQLANKVLSKTKAELDELKEKIKFLSKVDTLRNELNDLHMELQWAIAISEEAKLQCYEGNLQKCRQKLQEIEENAGSMESKDAEIAEKIQQLRHEVQKAEEEVTNSFGDYKDVKHKYAAEKEKHSTRVREWRTAQNKIKHLEDDINLLRKEIQRLECGDDKQDERNKMKQDLMVLQHKLDEVEAMLRTKQTDLMHLETNKMRRLQEAQSKKIEIDSSEARIRKFKQELHVLKQQSHDALVVFGPHIPRLLKRIEEEYKKGRFKQKPRGPIGAYVKMKDLAWAPAVESFLGAACFSTFCADNSEDAKILTNIMEEVYLNERMPQIVYSKFFRQVHDVSQHCTRSSNYFNMLEAMDISDPVVANCLIDQWEIECVLLIPTSQEACEIMSDANKVPRNCKRALTQQGDMFYPDPNYRTYGGRRGLRAKFLQVSTKEAIRRLEEELAVTEEERNSAMTSYKNIYEETERTKIELAEVTAKVAKLRSAQNKYKTAISDITDKMEATETISVTVFHTELTELEKKLQNEKSEERRLSMEVAEMQKNINNLETEIQRHRDLRYGLDVKINPLQEEIRRLQDEKDMFHLKGQQAIRTLDRTKELVHNAVVEFESQKEATEEAVEAATKCCPRINTERTVAEIKKLHHNLKGKIQEAERTFGSKKELSAKLKEMENKFSNVIEFAAVIEENNKNQMQRLKERKKLYENMKQTIGVKVNNSFSAILALREYKGNIQIDHVHKSLTLQVSPQNNNKQTTADTRSLSGGERSYSTVAFMLALWNCTNLPFYFLDEFDVFMDKVNRRVIMDLLLDYTKSHPQCQFTFLTPLDTSNILTEDFVTIHRLAPPERT</sequence>
<evidence type="ECO:0000256" key="12">
    <source>
        <dbReference type="SAM" id="Coils"/>
    </source>
</evidence>
<evidence type="ECO:0000259" key="14">
    <source>
        <dbReference type="Pfam" id="PF02463"/>
    </source>
</evidence>
<dbReference type="Gene3D" id="3.40.50.300">
    <property type="entry name" value="P-loop containing nucleotide triphosphate hydrolases"/>
    <property type="match status" value="2"/>
</dbReference>
<protein>
    <recommendedName>
        <fullName evidence="14">RecF/RecN/SMC N-terminal domain-containing protein</fullName>
    </recommendedName>
</protein>
<dbReference type="InterPro" id="IPR027417">
    <property type="entry name" value="P-loop_NTPase"/>
</dbReference>
<name>A0AAD9RMV1_9HYME</name>
<keyword evidence="11" id="KW-0539">Nucleus</keyword>
<dbReference type="GO" id="GO:0005634">
    <property type="term" value="C:nucleus"/>
    <property type="evidence" value="ECO:0007669"/>
    <property type="project" value="UniProtKB-SubCell"/>
</dbReference>
<dbReference type="SUPFAM" id="SSF52540">
    <property type="entry name" value="P-loop containing nucleoside triphosphate hydrolases"/>
    <property type="match status" value="1"/>
</dbReference>
<dbReference type="Proteomes" id="UP001258017">
    <property type="component" value="Unassembled WGS sequence"/>
</dbReference>
<keyword evidence="5" id="KW-0547">Nucleotide-binding</keyword>
<keyword evidence="7" id="KW-0067">ATP-binding</keyword>
<dbReference type="GO" id="GO:0035861">
    <property type="term" value="C:site of double-strand break"/>
    <property type="evidence" value="ECO:0007669"/>
    <property type="project" value="TreeGrafter"/>
</dbReference>
<dbReference type="GO" id="GO:0003697">
    <property type="term" value="F:single-stranded DNA binding"/>
    <property type="evidence" value="ECO:0007669"/>
    <property type="project" value="TreeGrafter"/>
</dbReference>
<comment type="similarity">
    <text evidence="3">Belongs to the SMC family. SMC6 subfamily.</text>
</comment>
<gene>
    <name evidence="15" type="ORF">KPH14_002772</name>
</gene>
<evidence type="ECO:0000256" key="3">
    <source>
        <dbReference type="ARBA" id="ARBA00006793"/>
    </source>
</evidence>
<evidence type="ECO:0000313" key="16">
    <source>
        <dbReference type="Proteomes" id="UP001258017"/>
    </source>
</evidence>
<dbReference type="EMBL" id="JAIFRP010000034">
    <property type="protein sequence ID" value="KAK2582068.1"/>
    <property type="molecule type" value="Genomic_DNA"/>
</dbReference>
<reference evidence="15" key="2">
    <citation type="journal article" date="2023" name="Commun. Biol.">
        <title>Intrasexual cuticular hydrocarbon dimorphism in a wasp sheds light on hydrocarbon biosynthesis genes in Hymenoptera.</title>
        <authorList>
            <person name="Moris V.C."/>
            <person name="Podsiadlowski L."/>
            <person name="Martin S."/>
            <person name="Oeyen J.P."/>
            <person name="Donath A."/>
            <person name="Petersen M."/>
            <person name="Wilbrandt J."/>
            <person name="Misof B."/>
            <person name="Liedtke D."/>
            <person name="Thamm M."/>
            <person name="Scheiner R."/>
            <person name="Schmitt T."/>
            <person name="Niehuis O."/>
        </authorList>
    </citation>
    <scope>NUCLEOTIDE SEQUENCE</scope>
    <source>
        <strain evidence="15">GBR_01_08_01A</strain>
    </source>
</reference>
<dbReference type="GO" id="GO:0000724">
    <property type="term" value="P:double-strand break repair via homologous recombination"/>
    <property type="evidence" value="ECO:0007669"/>
    <property type="project" value="TreeGrafter"/>
</dbReference>
<evidence type="ECO:0000256" key="5">
    <source>
        <dbReference type="ARBA" id="ARBA00022741"/>
    </source>
</evidence>
<dbReference type="PANTHER" id="PTHR19306">
    <property type="entry name" value="STRUCTURAL MAINTENANCE OF CHROMOSOMES 5,6 SMC5, SMC6"/>
    <property type="match status" value="1"/>
</dbReference>
<evidence type="ECO:0000256" key="8">
    <source>
        <dbReference type="ARBA" id="ARBA00023054"/>
    </source>
</evidence>
<dbReference type="InterPro" id="IPR003395">
    <property type="entry name" value="RecF/RecN/SMC_N"/>
</dbReference>
<evidence type="ECO:0000256" key="2">
    <source>
        <dbReference type="ARBA" id="ARBA00004286"/>
    </source>
</evidence>
<keyword evidence="16" id="KW-1185">Reference proteome</keyword>
<dbReference type="GO" id="GO:0005524">
    <property type="term" value="F:ATP binding"/>
    <property type="evidence" value="ECO:0007669"/>
    <property type="project" value="UniProtKB-KW"/>
</dbReference>
<feature type="domain" description="RecF/RecN/SMC N-terminal" evidence="14">
    <location>
        <begin position="40"/>
        <end position="1037"/>
    </location>
</feature>
<feature type="coiled-coil region" evidence="12">
    <location>
        <begin position="856"/>
        <end position="925"/>
    </location>
</feature>
<feature type="coiled-coil region" evidence="12">
    <location>
        <begin position="219"/>
        <end position="253"/>
    </location>
</feature>
<reference evidence="15" key="1">
    <citation type="submission" date="2021-08" db="EMBL/GenBank/DDBJ databases">
        <authorList>
            <person name="Misof B."/>
            <person name="Oliver O."/>
            <person name="Podsiadlowski L."/>
            <person name="Donath A."/>
            <person name="Peters R."/>
            <person name="Mayer C."/>
            <person name="Rust J."/>
            <person name="Gunkel S."/>
            <person name="Lesny P."/>
            <person name="Martin S."/>
            <person name="Oeyen J.P."/>
            <person name="Petersen M."/>
            <person name="Panagiotis P."/>
            <person name="Wilbrandt J."/>
            <person name="Tanja T."/>
        </authorList>
    </citation>
    <scope>NUCLEOTIDE SEQUENCE</scope>
    <source>
        <strain evidence="15">GBR_01_08_01A</strain>
        <tissue evidence="15">Thorax + abdomen</tissue>
    </source>
</reference>
<keyword evidence="10" id="KW-0234">DNA repair</keyword>
<organism evidence="15 16">
    <name type="scientific">Odynerus spinipes</name>
    <dbReference type="NCBI Taxonomy" id="1348599"/>
    <lineage>
        <taxon>Eukaryota</taxon>
        <taxon>Metazoa</taxon>
        <taxon>Ecdysozoa</taxon>
        <taxon>Arthropoda</taxon>
        <taxon>Hexapoda</taxon>
        <taxon>Insecta</taxon>
        <taxon>Pterygota</taxon>
        <taxon>Neoptera</taxon>
        <taxon>Endopterygota</taxon>
        <taxon>Hymenoptera</taxon>
        <taxon>Apocrita</taxon>
        <taxon>Aculeata</taxon>
        <taxon>Vespoidea</taxon>
        <taxon>Vespidae</taxon>
        <taxon>Eumeninae</taxon>
        <taxon>Odynerus</taxon>
    </lineage>
</organism>
<feature type="region of interest" description="Disordered" evidence="13">
    <location>
        <begin position="1"/>
        <end position="31"/>
    </location>
</feature>
<dbReference type="GO" id="GO:0003684">
    <property type="term" value="F:damaged DNA binding"/>
    <property type="evidence" value="ECO:0007669"/>
    <property type="project" value="TreeGrafter"/>
</dbReference>
<keyword evidence="9" id="KW-0233">DNA recombination</keyword>
<evidence type="ECO:0000256" key="4">
    <source>
        <dbReference type="ARBA" id="ARBA00022454"/>
    </source>
</evidence>
<dbReference type="AlphaFoldDB" id="A0AAD9RMV1"/>
<dbReference type="PANTHER" id="PTHR19306:SF6">
    <property type="entry name" value="STRUCTURAL MAINTENANCE OF CHROMOSOMES PROTEIN 6"/>
    <property type="match status" value="1"/>
</dbReference>
<feature type="coiled-coil region" evidence="12">
    <location>
        <begin position="731"/>
        <end position="779"/>
    </location>
</feature>
<evidence type="ECO:0000313" key="15">
    <source>
        <dbReference type="EMBL" id="KAK2582068.1"/>
    </source>
</evidence>
<evidence type="ECO:0000256" key="9">
    <source>
        <dbReference type="ARBA" id="ARBA00023172"/>
    </source>
</evidence>
<evidence type="ECO:0000256" key="7">
    <source>
        <dbReference type="ARBA" id="ARBA00022840"/>
    </source>
</evidence>
<keyword evidence="6" id="KW-0227">DNA damage</keyword>
<dbReference type="SUPFAM" id="SSF57997">
    <property type="entry name" value="Tropomyosin"/>
    <property type="match status" value="1"/>
</dbReference>
<evidence type="ECO:0000256" key="11">
    <source>
        <dbReference type="ARBA" id="ARBA00023242"/>
    </source>
</evidence>
<evidence type="ECO:0000256" key="13">
    <source>
        <dbReference type="SAM" id="MobiDB-lite"/>
    </source>
</evidence>
<proteinExistence type="inferred from homology"/>
<feature type="coiled-coil region" evidence="12">
    <location>
        <begin position="279"/>
        <end position="459"/>
    </location>
</feature>
<keyword evidence="8 12" id="KW-0175">Coiled coil</keyword>
<keyword evidence="4" id="KW-0158">Chromosome</keyword>
<evidence type="ECO:0000256" key="10">
    <source>
        <dbReference type="ARBA" id="ARBA00023204"/>
    </source>
</evidence>
<dbReference type="Pfam" id="PF02463">
    <property type="entry name" value="SMC_N"/>
    <property type="match status" value="1"/>
</dbReference>
<comment type="caution">
    <text evidence="15">The sequence shown here is derived from an EMBL/GenBank/DDBJ whole genome shotgun (WGS) entry which is preliminary data.</text>
</comment>
<evidence type="ECO:0000256" key="6">
    <source>
        <dbReference type="ARBA" id="ARBA00022763"/>
    </source>
</evidence>
<feature type="coiled-coil region" evidence="12">
    <location>
        <begin position="653"/>
        <end position="680"/>
    </location>
</feature>
<evidence type="ECO:0000256" key="1">
    <source>
        <dbReference type="ARBA" id="ARBA00004123"/>
    </source>
</evidence>
<comment type="subcellular location">
    <subcellularLocation>
        <location evidence="2">Chromosome</location>
    </subcellularLocation>
    <subcellularLocation>
        <location evidence="1">Nucleus</location>
    </subcellularLocation>
</comment>